<evidence type="ECO:0000313" key="4">
    <source>
        <dbReference type="EMBL" id="NMR72676.1"/>
    </source>
</evidence>
<protein>
    <recommendedName>
        <fullName evidence="2">Chalcone isomerase domain-containing protein</fullName>
    </recommendedName>
</protein>
<keyword evidence="1" id="KW-0732">Signal</keyword>
<dbReference type="Proteomes" id="UP000714625">
    <property type="component" value="Unassembled WGS sequence"/>
</dbReference>
<reference evidence="4 7" key="3">
    <citation type="submission" date="2020-04" db="EMBL/GenBank/DDBJ databases">
        <title>Whole-genome sequencing of Vibrio spp. from China reveals different genetic environments of blaCTX-M-14 among diverse lineages.</title>
        <authorList>
            <person name="Zheng Z."/>
            <person name="Ye L."/>
            <person name="Chen S."/>
        </authorList>
    </citation>
    <scope>NUCLEOTIDE SEQUENCE [LARGE SCALE GENOMIC DNA]</scope>
    <source>
        <strain evidence="4 7">Vb1636</strain>
    </source>
</reference>
<dbReference type="GeneID" id="75168152"/>
<feature type="chain" id="PRO_5014519296" description="Chalcone isomerase domain-containing protein" evidence="1">
    <location>
        <begin position="30"/>
        <end position="197"/>
    </location>
</feature>
<dbReference type="Proteomes" id="UP000054316">
    <property type="component" value="Unassembled WGS sequence"/>
</dbReference>
<name>A0A0N8HSE5_VIBAL</name>
<sequence>MKSLKRDLTQRLTRLLALVIVTGSFALQAQPVGNSEAASNIANWKGWKTVGEAQLTWFIFDIYHSRLKAPDGKFIVSDDVSPHPLALEINYKRDISKQQLLDVTDEQWAKLGFTDSYRKAWISELDRMFPDIQKGDELTYLTDGKSGQLFYKQVGDVQVKNVGIIEDERMNDAFLAIWLSPNTEFPKLRKQLIGQVR</sequence>
<comment type="caution">
    <text evidence="4">The sequence shown here is derived from an EMBL/GenBank/DDBJ whole genome shotgun (WGS) entry which is preliminary data.</text>
</comment>
<feature type="domain" description="Chalcone isomerase" evidence="2">
    <location>
        <begin position="63"/>
        <end position="194"/>
    </location>
</feature>
<reference evidence="5 6" key="1">
    <citation type="submission" date="2017-12" db="EMBL/GenBank/DDBJ databases">
        <title>FDA dAtabase for Regulatory Grade micrObial Sequences (FDA-ARGOS): Supporting development and validation of Infectious Disease Dx tests.</title>
        <authorList>
            <person name="Hoffmann M."/>
            <person name="Allard M."/>
            <person name="Evans P."/>
            <person name="Brown E."/>
            <person name="Tallon L.J."/>
            <person name="Sadzewicz L."/>
            <person name="Sengamalay N."/>
            <person name="Ott S."/>
            <person name="Godinez A."/>
            <person name="Nagaraj S."/>
            <person name="Vavikolanu K."/>
            <person name="Aluvathingal J."/>
            <person name="Nadendla S."/>
            <person name="Hobson J."/>
            <person name="Sichtig H."/>
        </authorList>
    </citation>
    <scope>NUCLEOTIDE SEQUENCE [LARGE SCALE GENOMIC DNA]</scope>
    <source>
        <strain evidence="6">ATCC 17749</strain>
        <strain evidence="5">FDAARGOS_97</strain>
    </source>
</reference>
<evidence type="ECO:0000313" key="3">
    <source>
        <dbReference type="EMBL" id="EGQ9138030.1"/>
    </source>
</evidence>
<evidence type="ECO:0000313" key="5">
    <source>
        <dbReference type="EMBL" id="PNP26507.1"/>
    </source>
</evidence>
<evidence type="ECO:0000256" key="1">
    <source>
        <dbReference type="SAM" id="SignalP"/>
    </source>
</evidence>
<keyword evidence="6" id="KW-1185">Reference proteome</keyword>
<feature type="signal peptide" evidence="1">
    <location>
        <begin position="1"/>
        <end position="29"/>
    </location>
</feature>
<dbReference type="Proteomes" id="UP000565155">
    <property type="component" value="Unassembled WGS sequence"/>
</dbReference>
<dbReference type="RefSeq" id="WP_017821712.1">
    <property type="nucleotide sequence ID" value="NZ_AP023185.1"/>
</dbReference>
<evidence type="ECO:0000259" key="2">
    <source>
        <dbReference type="Pfam" id="PF16036"/>
    </source>
</evidence>
<accession>A0A0N8HSE5</accession>
<organism evidence="4 7">
    <name type="scientific">Vibrio alginolyticus</name>
    <dbReference type="NCBI Taxonomy" id="663"/>
    <lineage>
        <taxon>Bacteria</taxon>
        <taxon>Pseudomonadati</taxon>
        <taxon>Pseudomonadota</taxon>
        <taxon>Gammaproteobacteria</taxon>
        <taxon>Vibrionales</taxon>
        <taxon>Vibrionaceae</taxon>
        <taxon>Vibrio</taxon>
    </lineage>
</organism>
<gene>
    <name evidence="5" type="ORF">AL553_008670</name>
    <name evidence="3" type="ORF">GHY86_23210</name>
    <name evidence="4" type="ORF">HKB35_03475</name>
</gene>
<evidence type="ECO:0000313" key="6">
    <source>
        <dbReference type="Proteomes" id="UP000054316"/>
    </source>
</evidence>
<evidence type="ECO:0000313" key="7">
    <source>
        <dbReference type="Proteomes" id="UP000565155"/>
    </source>
</evidence>
<dbReference type="EMBL" id="JABCMA010000002">
    <property type="protein sequence ID" value="NMR72676.1"/>
    <property type="molecule type" value="Genomic_DNA"/>
</dbReference>
<dbReference type="OrthoDB" id="8527419at2"/>
<dbReference type="EMBL" id="AAXMUW010000091">
    <property type="protein sequence ID" value="EGQ9138030.1"/>
    <property type="molecule type" value="Genomic_DNA"/>
</dbReference>
<dbReference type="EMBL" id="LOSN02000001">
    <property type="protein sequence ID" value="PNP26507.1"/>
    <property type="molecule type" value="Genomic_DNA"/>
</dbReference>
<dbReference type="AlphaFoldDB" id="A0A0N8HSE5"/>
<proteinExistence type="predicted"/>
<dbReference type="eggNOG" id="COG3572">
    <property type="taxonomic scope" value="Bacteria"/>
</dbReference>
<dbReference type="STRING" id="663.BAU10_05020"/>
<reference evidence="3" key="2">
    <citation type="submission" date="2019-11" db="EMBL/GenBank/DDBJ databases">
        <authorList>
            <consortium name="PulseNet: The National Subtyping Network for Foodborne Disease Surveillance"/>
            <person name="Tarr C.L."/>
            <person name="Trees E."/>
            <person name="Katz L.S."/>
            <person name="Carleton-Romer H.A."/>
            <person name="Stroika S."/>
            <person name="Kucerova Z."/>
            <person name="Roache K.F."/>
            <person name="Sabol A.L."/>
            <person name="Besser J."/>
            <person name="Gerner-Smidt P."/>
        </authorList>
    </citation>
    <scope>NUCLEOTIDE SEQUENCE</scope>
    <source>
        <strain evidence="3">PNUSAV001129</strain>
    </source>
</reference>
<dbReference type="Pfam" id="PF16036">
    <property type="entry name" value="Chalcone_3"/>
    <property type="match status" value="1"/>
</dbReference>
<dbReference type="InterPro" id="IPR016087">
    <property type="entry name" value="Chalcone_isomerase"/>
</dbReference>